<dbReference type="GO" id="GO:0005737">
    <property type="term" value="C:cytoplasm"/>
    <property type="evidence" value="ECO:0007669"/>
    <property type="project" value="TreeGrafter"/>
</dbReference>
<dbReference type="EMBL" id="CAJMWW010000181">
    <property type="protein sequence ID" value="CAE6455820.1"/>
    <property type="molecule type" value="Genomic_DNA"/>
</dbReference>
<sequence length="133" mass="14681">MFHGRIGLVLPWAGKGTVMDYFRDHPSVGLRERFDKCAEICRGVEYLHSIGIVHGDIKGENVLISNDDTAMLTDLDDAEIGECSLFFTGKQGVNALSLRWAAPELLAAEHLKTQSSDVYALGMVPTLQLPPYF</sequence>
<dbReference type="PROSITE" id="PS50011">
    <property type="entry name" value="PROTEIN_KINASE_DOM"/>
    <property type="match status" value="1"/>
</dbReference>
<dbReference type="PROSITE" id="PS00108">
    <property type="entry name" value="PROTEIN_KINASE_ST"/>
    <property type="match status" value="1"/>
</dbReference>
<gene>
    <name evidence="2" type="ORF">RDB_LOCUS137299</name>
</gene>
<evidence type="ECO:0000313" key="3">
    <source>
        <dbReference type="Proteomes" id="UP000663841"/>
    </source>
</evidence>
<dbReference type="InterPro" id="IPR050167">
    <property type="entry name" value="Ser_Thr_protein_kinase"/>
</dbReference>
<dbReference type="SUPFAM" id="SSF56112">
    <property type="entry name" value="Protein kinase-like (PK-like)"/>
    <property type="match status" value="1"/>
</dbReference>
<comment type="caution">
    <text evidence="2">The sequence shown here is derived from an EMBL/GenBank/DDBJ whole genome shotgun (WGS) entry which is preliminary data.</text>
</comment>
<dbReference type="GO" id="GO:0004672">
    <property type="term" value="F:protein kinase activity"/>
    <property type="evidence" value="ECO:0007669"/>
    <property type="project" value="InterPro"/>
</dbReference>
<protein>
    <recommendedName>
        <fullName evidence="1">Protein kinase domain-containing protein</fullName>
    </recommendedName>
</protein>
<dbReference type="PANTHER" id="PTHR23257">
    <property type="entry name" value="SERINE-THREONINE PROTEIN KINASE"/>
    <property type="match status" value="1"/>
</dbReference>
<dbReference type="AlphaFoldDB" id="A0A8H3GKV9"/>
<dbReference type="InterPro" id="IPR011009">
    <property type="entry name" value="Kinase-like_dom_sf"/>
</dbReference>
<dbReference type="Proteomes" id="UP000663841">
    <property type="component" value="Unassembled WGS sequence"/>
</dbReference>
<evidence type="ECO:0000259" key="1">
    <source>
        <dbReference type="PROSITE" id="PS50011"/>
    </source>
</evidence>
<dbReference type="Pfam" id="PF00069">
    <property type="entry name" value="Pkinase"/>
    <property type="match status" value="1"/>
</dbReference>
<evidence type="ECO:0000313" key="2">
    <source>
        <dbReference type="EMBL" id="CAE6455820.1"/>
    </source>
</evidence>
<dbReference type="InterPro" id="IPR000719">
    <property type="entry name" value="Prot_kinase_dom"/>
</dbReference>
<feature type="domain" description="Protein kinase" evidence="1">
    <location>
        <begin position="1"/>
        <end position="133"/>
    </location>
</feature>
<dbReference type="GO" id="GO:0005524">
    <property type="term" value="F:ATP binding"/>
    <property type="evidence" value="ECO:0007669"/>
    <property type="project" value="InterPro"/>
</dbReference>
<dbReference type="Gene3D" id="1.10.510.10">
    <property type="entry name" value="Transferase(Phosphotransferase) domain 1"/>
    <property type="match status" value="1"/>
</dbReference>
<proteinExistence type="predicted"/>
<dbReference type="InterPro" id="IPR008271">
    <property type="entry name" value="Ser/Thr_kinase_AS"/>
</dbReference>
<dbReference type="GO" id="GO:0007165">
    <property type="term" value="P:signal transduction"/>
    <property type="evidence" value="ECO:0007669"/>
    <property type="project" value="TreeGrafter"/>
</dbReference>
<organism evidence="2 3">
    <name type="scientific">Rhizoctonia solani</name>
    <dbReference type="NCBI Taxonomy" id="456999"/>
    <lineage>
        <taxon>Eukaryota</taxon>
        <taxon>Fungi</taxon>
        <taxon>Dikarya</taxon>
        <taxon>Basidiomycota</taxon>
        <taxon>Agaricomycotina</taxon>
        <taxon>Agaricomycetes</taxon>
        <taxon>Cantharellales</taxon>
        <taxon>Ceratobasidiaceae</taxon>
        <taxon>Rhizoctonia</taxon>
    </lineage>
</organism>
<reference evidence="2" key="1">
    <citation type="submission" date="2021-01" db="EMBL/GenBank/DDBJ databases">
        <authorList>
            <person name="Kaushik A."/>
        </authorList>
    </citation>
    <scope>NUCLEOTIDE SEQUENCE</scope>
    <source>
        <strain evidence="2">AG3-T5</strain>
    </source>
</reference>
<accession>A0A8H3GKV9</accession>
<name>A0A8H3GKV9_9AGAM</name>